<name>A0A2D4NX87_MICSU</name>
<protein>
    <submittedName>
        <fullName evidence="2">Uncharacterized protein</fullName>
    </submittedName>
</protein>
<accession>A0A2D4NX87</accession>
<proteinExistence type="predicted"/>
<evidence type="ECO:0000313" key="2">
    <source>
        <dbReference type="EMBL" id="LAB50347.1"/>
    </source>
</evidence>
<feature type="compositionally biased region" description="Polar residues" evidence="1">
    <location>
        <begin position="58"/>
        <end position="75"/>
    </location>
</feature>
<dbReference type="AlphaFoldDB" id="A0A2D4NX87"/>
<dbReference type="EMBL" id="IACN01033772">
    <property type="protein sequence ID" value="LAB50347.1"/>
    <property type="molecule type" value="Transcribed_RNA"/>
</dbReference>
<evidence type="ECO:0000256" key="1">
    <source>
        <dbReference type="SAM" id="MobiDB-lite"/>
    </source>
</evidence>
<reference evidence="2" key="1">
    <citation type="submission" date="2017-07" db="EMBL/GenBank/DDBJ databases">
        <authorList>
            <person name="Mikheyev A."/>
            <person name="Grau M."/>
        </authorList>
    </citation>
    <scope>NUCLEOTIDE SEQUENCE</scope>
    <source>
        <tissue evidence="2">Venom_gland</tissue>
    </source>
</reference>
<organism evidence="2">
    <name type="scientific">Micrurus surinamensis</name>
    <name type="common">Surinam coral snake</name>
    <dbReference type="NCBI Taxonomy" id="129470"/>
    <lineage>
        <taxon>Eukaryota</taxon>
        <taxon>Metazoa</taxon>
        <taxon>Chordata</taxon>
        <taxon>Craniata</taxon>
        <taxon>Vertebrata</taxon>
        <taxon>Euteleostomi</taxon>
        <taxon>Lepidosauria</taxon>
        <taxon>Squamata</taxon>
        <taxon>Bifurcata</taxon>
        <taxon>Unidentata</taxon>
        <taxon>Episquamata</taxon>
        <taxon>Toxicofera</taxon>
        <taxon>Serpentes</taxon>
        <taxon>Colubroidea</taxon>
        <taxon>Elapidae</taxon>
        <taxon>Elapinae</taxon>
        <taxon>Micrurus</taxon>
    </lineage>
</organism>
<feature type="compositionally biased region" description="Low complexity" evidence="1">
    <location>
        <begin position="1"/>
        <end position="14"/>
    </location>
</feature>
<reference evidence="2" key="2">
    <citation type="submission" date="2017-11" db="EMBL/GenBank/DDBJ databases">
        <title>Coralsnake Venomics: Analyses of Venom Gland Transcriptomes and Proteomes of Six Brazilian Taxa.</title>
        <authorList>
            <person name="Aird S.D."/>
            <person name="Jorge da Silva N."/>
            <person name="Qiu L."/>
            <person name="Villar-Briones A."/>
            <person name="Aparecida-Saddi V."/>
            <person name="Campos-Telles M.P."/>
            <person name="Grau M."/>
            <person name="Mikheyev A.S."/>
        </authorList>
    </citation>
    <scope>NUCLEOTIDE SEQUENCE</scope>
    <source>
        <tissue evidence="2">Venom_gland</tissue>
    </source>
</reference>
<feature type="region of interest" description="Disordered" evidence="1">
    <location>
        <begin position="1"/>
        <end position="80"/>
    </location>
</feature>
<sequence length="148" mass="16142">MAPSLPSNPLINPSTTAKEDEIVHTTTAQPAELEETGLQSNGEPSDPLFYPSWYKASPRQTSNSNPAPLTESRQVGPSIPVEVNVKKTEASEATSVNTNSAVCGKEVNPSTDTSKGLTFCISVLAFLILLHHIWNQIQYMVFSLRDWV</sequence>